<accession>A0A5R8XYD8</accession>
<organism evidence="1 2">
    <name type="scientific">Arcobacter arenosus</name>
    <dbReference type="NCBI Taxonomy" id="2576037"/>
    <lineage>
        <taxon>Bacteria</taxon>
        <taxon>Pseudomonadati</taxon>
        <taxon>Campylobacterota</taxon>
        <taxon>Epsilonproteobacteria</taxon>
        <taxon>Campylobacterales</taxon>
        <taxon>Arcobacteraceae</taxon>
        <taxon>Arcobacter</taxon>
    </lineage>
</organism>
<reference evidence="1 2" key="1">
    <citation type="submission" date="2019-05" db="EMBL/GenBank/DDBJ databases">
        <title>Arcobacter sp. nov., isolated from sea sediment.</title>
        <authorList>
            <person name="Kim W."/>
        </authorList>
    </citation>
    <scope>NUCLEOTIDE SEQUENCE [LARGE SCALE GENOMIC DNA]</scope>
    <source>
        <strain evidence="1 2">CAU 1517</strain>
    </source>
</reference>
<dbReference type="OrthoDB" id="7823211at2"/>
<gene>
    <name evidence="1" type="ORF">FDK22_13265</name>
</gene>
<dbReference type="EMBL" id="VANU01000006">
    <property type="protein sequence ID" value="TLP36233.1"/>
    <property type="molecule type" value="Genomic_DNA"/>
</dbReference>
<proteinExistence type="predicted"/>
<sequence>MQNRYAADIGDFGKFHLLRTLFNHNSYKLKQIWYMYPDESHNSDGMYINYFDKVKDIDIDLENSFKKLVSGQRSVKALENLNLLPNCEYFSKYVNKNGKDRLDFRKEWFLEALRFSKDADFIFVDPDNGIATKIKKEEKDIELLTFDSFSKKVKAGKYIFFDEIEQLYNVGRSVVVYHHLNRSMPHDNQIKIIKEKLENRFFKVIAIKHKPYSPRVYFFILKDKYIHYFSKNALEKFHKNFSHHWQIFL</sequence>
<evidence type="ECO:0000313" key="1">
    <source>
        <dbReference type="EMBL" id="TLP36233.1"/>
    </source>
</evidence>
<dbReference type="AlphaFoldDB" id="A0A5R8XYD8"/>
<protein>
    <submittedName>
        <fullName evidence="1">Uncharacterized protein</fullName>
    </submittedName>
</protein>
<dbReference type="RefSeq" id="WP_138153463.1">
    <property type="nucleotide sequence ID" value="NZ_VANU01000006.1"/>
</dbReference>
<comment type="caution">
    <text evidence="1">The sequence shown here is derived from an EMBL/GenBank/DDBJ whole genome shotgun (WGS) entry which is preliminary data.</text>
</comment>
<evidence type="ECO:0000313" key="2">
    <source>
        <dbReference type="Proteomes" id="UP000308901"/>
    </source>
</evidence>
<keyword evidence="2" id="KW-1185">Reference proteome</keyword>
<dbReference type="Proteomes" id="UP000308901">
    <property type="component" value="Unassembled WGS sequence"/>
</dbReference>
<name>A0A5R8XYD8_9BACT</name>